<gene>
    <name evidence="1" type="ORF">CVV64_01130</name>
</gene>
<comment type="caution">
    <text evidence="1">The sequence shown here is derived from an EMBL/GenBank/DDBJ whole genome shotgun (WGS) entry which is preliminary data.</text>
</comment>
<dbReference type="EMBL" id="PGXC01000001">
    <property type="protein sequence ID" value="PKK92048.1"/>
    <property type="molecule type" value="Genomic_DNA"/>
</dbReference>
<evidence type="ECO:0000313" key="2">
    <source>
        <dbReference type="Proteomes" id="UP000233256"/>
    </source>
</evidence>
<dbReference type="Pfam" id="PF13646">
    <property type="entry name" value="HEAT_2"/>
    <property type="match status" value="1"/>
</dbReference>
<protein>
    <recommendedName>
        <fullName evidence="3">HEAT repeat domain-containing protein</fullName>
    </recommendedName>
</protein>
<evidence type="ECO:0008006" key="3">
    <source>
        <dbReference type="Google" id="ProtNLM"/>
    </source>
</evidence>
<sequence>MYEIEIEAIIRDMEDLDPSSTERGHRNLRRLPREAATAIVKYLQRDNLSLKAKGTLLELEYLQEEPGAHSAAAQLLEKATDPYFSARCIAFLGKTGKGEYAPLIEIFLTHSDDRVVANSIETLGLLGDANHIELLLPFLHGRTERIKANAIIALHRLGSSQVRDHLKNLKGSEMTRSIQYALGAVGLEILSENLNMNQGETPQSDVLIALGLHLSNTL</sequence>
<dbReference type="Gene3D" id="1.25.10.10">
    <property type="entry name" value="Leucine-rich Repeat Variant"/>
    <property type="match status" value="1"/>
</dbReference>
<name>A0A2N1PUQ9_9BACT</name>
<dbReference type="InterPro" id="IPR011989">
    <property type="entry name" value="ARM-like"/>
</dbReference>
<evidence type="ECO:0000313" key="1">
    <source>
        <dbReference type="EMBL" id="PKK92048.1"/>
    </source>
</evidence>
<accession>A0A2N1PUQ9</accession>
<proteinExistence type="predicted"/>
<dbReference type="AlphaFoldDB" id="A0A2N1PUQ9"/>
<dbReference type="InterPro" id="IPR016024">
    <property type="entry name" value="ARM-type_fold"/>
</dbReference>
<organism evidence="1 2">
    <name type="scientific">Candidatus Wallbacteria bacterium HGW-Wallbacteria-1</name>
    <dbReference type="NCBI Taxonomy" id="2013854"/>
    <lineage>
        <taxon>Bacteria</taxon>
        <taxon>Candidatus Walliibacteriota</taxon>
    </lineage>
</organism>
<dbReference type="SUPFAM" id="SSF48371">
    <property type="entry name" value="ARM repeat"/>
    <property type="match status" value="1"/>
</dbReference>
<reference evidence="1 2" key="1">
    <citation type="journal article" date="2017" name="ISME J.">
        <title>Potential for microbial H2 and metal transformations associated with novel bacteria and archaea in deep terrestrial subsurface sediments.</title>
        <authorList>
            <person name="Hernsdorf A.W."/>
            <person name="Amano Y."/>
            <person name="Miyakawa K."/>
            <person name="Ise K."/>
            <person name="Suzuki Y."/>
            <person name="Anantharaman K."/>
            <person name="Probst A."/>
            <person name="Burstein D."/>
            <person name="Thomas B.C."/>
            <person name="Banfield J.F."/>
        </authorList>
    </citation>
    <scope>NUCLEOTIDE SEQUENCE [LARGE SCALE GENOMIC DNA]</scope>
    <source>
        <strain evidence="1">HGW-Wallbacteria-1</strain>
    </source>
</reference>
<dbReference type="Proteomes" id="UP000233256">
    <property type="component" value="Unassembled WGS sequence"/>
</dbReference>